<proteinExistence type="predicted"/>
<comment type="caution">
    <text evidence="1">The sequence shown here is derived from an EMBL/GenBank/DDBJ whole genome shotgun (WGS) entry which is preliminary data.</text>
</comment>
<sequence length="119" mass="13472">QLKHKAMNKLSDLILSEHLHTLVALTRVSIGAISHRIETESVRDLDATAEFATVSQWTETTRAAIVHALSIYATVGEWTLPRCTEDHPEDDTARGDTRDWEDNWKIRIPFCCSLRSSNV</sequence>
<dbReference type="Proteomes" id="UP001328107">
    <property type="component" value="Unassembled WGS sequence"/>
</dbReference>
<name>A0AAN5DHC1_9BILA</name>
<accession>A0AAN5DHC1</accession>
<evidence type="ECO:0000313" key="2">
    <source>
        <dbReference type="Proteomes" id="UP001328107"/>
    </source>
</evidence>
<evidence type="ECO:0000313" key="1">
    <source>
        <dbReference type="EMBL" id="GMR63304.1"/>
    </source>
</evidence>
<feature type="non-terminal residue" evidence="1">
    <location>
        <position position="1"/>
    </location>
</feature>
<organism evidence="1 2">
    <name type="scientific">Pristionchus mayeri</name>
    <dbReference type="NCBI Taxonomy" id="1317129"/>
    <lineage>
        <taxon>Eukaryota</taxon>
        <taxon>Metazoa</taxon>
        <taxon>Ecdysozoa</taxon>
        <taxon>Nematoda</taxon>
        <taxon>Chromadorea</taxon>
        <taxon>Rhabditida</taxon>
        <taxon>Rhabditina</taxon>
        <taxon>Diplogasteromorpha</taxon>
        <taxon>Diplogasteroidea</taxon>
        <taxon>Neodiplogasteridae</taxon>
        <taxon>Pristionchus</taxon>
    </lineage>
</organism>
<dbReference type="EMBL" id="BTRK01000054">
    <property type="protein sequence ID" value="GMR63304.1"/>
    <property type="molecule type" value="Genomic_DNA"/>
</dbReference>
<protein>
    <submittedName>
        <fullName evidence="1">Uncharacterized protein</fullName>
    </submittedName>
</protein>
<reference evidence="2" key="1">
    <citation type="submission" date="2022-10" db="EMBL/GenBank/DDBJ databases">
        <title>Genome assembly of Pristionchus species.</title>
        <authorList>
            <person name="Yoshida K."/>
            <person name="Sommer R.J."/>
        </authorList>
    </citation>
    <scope>NUCLEOTIDE SEQUENCE [LARGE SCALE GENOMIC DNA]</scope>
    <source>
        <strain evidence="2">RS5460</strain>
    </source>
</reference>
<keyword evidence="2" id="KW-1185">Reference proteome</keyword>
<gene>
    <name evidence="1" type="ORF">PMAYCL1PPCAC_33499</name>
</gene>
<dbReference type="AlphaFoldDB" id="A0AAN5DHC1"/>